<gene>
    <name evidence="1" type="ORF">GCM10007940_36060</name>
</gene>
<organism evidence="1 2">
    <name type="scientific">Portibacter lacus</name>
    <dbReference type="NCBI Taxonomy" id="1099794"/>
    <lineage>
        <taxon>Bacteria</taxon>
        <taxon>Pseudomonadati</taxon>
        <taxon>Bacteroidota</taxon>
        <taxon>Saprospiria</taxon>
        <taxon>Saprospirales</taxon>
        <taxon>Haliscomenobacteraceae</taxon>
        <taxon>Portibacter</taxon>
    </lineage>
</organism>
<evidence type="ECO:0000313" key="1">
    <source>
        <dbReference type="EMBL" id="GLR18990.1"/>
    </source>
</evidence>
<evidence type="ECO:0000313" key="2">
    <source>
        <dbReference type="Proteomes" id="UP001156666"/>
    </source>
</evidence>
<dbReference type="EMBL" id="BSOH01000023">
    <property type="protein sequence ID" value="GLR18990.1"/>
    <property type="molecule type" value="Genomic_DNA"/>
</dbReference>
<keyword evidence="2" id="KW-1185">Reference proteome</keyword>
<protein>
    <submittedName>
        <fullName evidence="1">Uncharacterized protein</fullName>
    </submittedName>
</protein>
<dbReference type="Proteomes" id="UP001156666">
    <property type="component" value="Unassembled WGS sequence"/>
</dbReference>
<sequence>MNVFNSIQKYLEKKEQNAEVSAPEGFCPNCWGHQEYGGDFFEAMRVEEIDLLNIEEKKGWIQAYAEKNLLGIQLQKKDQGLVCSTCNIAL</sequence>
<reference evidence="1" key="1">
    <citation type="journal article" date="2014" name="Int. J. Syst. Evol. Microbiol.">
        <title>Complete genome sequence of Corynebacterium casei LMG S-19264T (=DSM 44701T), isolated from a smear-ripened cheese.</title>
        <authorList>
            <consortium name="US DOE Joint Genome Institute (JGI-PGF)"/>
            <person name="Walter F."/>
            <person name="Albersmeier A."/>
            <person name="Kalinowski J."/>
            <person name="Ruckert C."/>
        </authorList>
    </citation>
    <scope>NUCLEOTIDE SEQUENCE</scope>
    <source>
        <strain evidence="1">NBRC 108769</strain>
    </source>
</reference>
<accession>A0AA37WHQ3</accession>
<comment type="caution">
    <text evidence="1">The sequence shown here is derived from an EMBL/GenBank/DDBJ whole genome shotgun (WGS) entry which is preliminary data.</text>
</comment>
<name>A0AA37WHQ3_9BACT</name>
<dbReference type="AlphaFoldDB" id="A0AA37WHQ3"/>
<dbReference type="RefSeq" id="WP_235292935.1">
    <property type="nucleotide sequence ID" value="NZ_BSOH01000023.1"/>
</dbReference>
<reference evidence="1" key="2">
    <citation type="submission" date="2023-01" db="EMBL/GenBank/DDBJ databases">
        <title>Draft genome sequence of Portibacter lacus strain NBRC 108769.</title>
        <authorList>
            <person name="Sun Q."/>
            <person name="Mori K."/>
        </authorList>
    </citation>
    <scope>NUCLEOTIDE SEQUENCE</scope>
    <source>
        <strain evidence="1">NBRC 108769</strain>
    </source>
</reference>
<proteinExistence type="predicted"/>